<dbReference type="Proteomes" id="UP000075663">
    <property type="component" value="Unassembled WGS sequence"/>
</dbReference>
<evidence type="ECO:0000256" key="5">
    <source>
        <dbReference type="ARBA" id="ARBA00022840"/>
    </source>
</evidence>
<comment type="catalytic activity">
    <reaction evidence="7">
        <text>L-glutamyl-tRNA(Gln) + L-glutamine + ATP + H2O = L-glutaminyl-tRNA(Gln) + L-glutamate + ADP + phosphate + H(+)</text>
        <dbReference type="Rhea" id="RHEA:17521"/>
        <dbReference type="Rhea" id="RHEA-COMP:9681"/>
        <dbReference type="Rhea" id="RHEA-COMP:9684"/>
        <dbReference type="ChEBI" id="CHEBI:15377"/>
        <dbReference type="ChEBI" id="CHEBI:15378"/>
        <dbReference type="ChEBI" id="CHEBI:29985"/>
        <dbReference type="ChEBI" id="CHEBI:30616"/>
        <dbReference type="ChEBI" id="CHEBI:43474"/>
        <dbReference type="ChEBI" id="CHEBI:58359"/>
        <dbReference type="ChEBI" id="CHEBI:78520"/>
        <dbReference type="ChEBI" id="CHEBI:78521"/>
        <dbReference type="ChEBI" id="CHEBI:456216"/>
        <dbReference type="EC" id="6.3.5.7"/>
    </reaction>
</comment>
<dbReference type="PANTHER" id="PTHR11895">
    <property type="entry name" value="TRANSAMIDASE"/>
    <property type="match status" value="1"/>
</dbReference>
<evidence type="ECO:0000313" key="9">
    <source>
        <dbReference type="EMBL" id="KYG85697.1"/>
    </source>
</evidence>
<reference evidence="9 10" key="1">
    <citation type="submission" date="2016-01" db="EMBL/GenBank/DDBJ databases">
        <title>Genome sequencing of Roseivirga seohaensis SW-152.</title>
        <authorList>
            <person name="Selvaratnam C."/>
            <person name="Thevarajoo S."/>
            <person name="Goh K.M."/>
            <person name="Ee R."/>
            <person name="Chan K.-G."/>
            <person name="Chong C.S."/>
        </authorList>
    </citation>
    <scope>NUCLEOTIDE SEQUENCE [LARGE SCALE GENOMIC DNA]</scope>
    <source>
        <strain evidence="9 10">SW-152</strain>
    </source>
</reference>
<dbReference type="SUPFAM" id="SSF75304">
    <property type="entry name" value="Amidase signature (AS) enzymes"/>
    <property type="match status" value="1"/>
</dbReference>
<dbReference type="GO" id="GO:0050567">
    <property type="term" value="F:glutaminyl-tRNA synthase (glutamine-hydrolyzing) activity"/>
    <property type="evidence" value="ECO:0007669"/>
    <property type="project" value="UniProtKB-UniRule"/>
</dbReference>
<dbReference type="EC" id="6.3.5.7" evidence="7"/>
<dbReference type="GO" id="GO:0006412">
    <property type="term" value="P:translation"/>
    <property type="evidence" value="ECO:0007669"/>
    <property type="project" value="UniProtKB-UniRule"/>
</dbReference>
<evidence type="ECO:0000256" key="4">
    <source>
        <dbReference type="ARBA" id="ARBA00022741"/>
    </source>
</evidence>
<dbReference type="HAMAP" id="MF_00120">
    <property type="entry name" value="GatA"/>
    <property type="match status" value="1"/>
</dbReference>
<evidence type="ECO:0000256" key="6">
    <source>
        <dbReference type="ARBA" id="ARBA00022917"/>
    </source>
</evidence>
<dbReference type="GO" id="GO:0030956">
    <property type="term" value="C:glutamyl-tRNA(Gln) amidotransferase complex"/>
    <property type="evidence" value="ECO:0007669"/>
    <property type="project" value="InterPro"/>
</dbReference>
<comment type="similarity">
    <text evidence="7">Belongs to the amidase family. GatA subfamily.</text>
</comment>
<feature type="domain" description="Amidase" evidence="8">
    <location>
        <begin position="24"/>
        <end position="463"/>
    </location>
</feature>
<dbReference type="RefSeq" id="WP_062299384.1">
    <property type="nucleotide sequence ID" value="NZ_LRPB01000001.1"/>
</dbReference>
<organism evidence="9 10">
    <name type="scientific">Roseivirga seohaensis</name>
    <dbReference type="NCBI Taxonomy" id="1914963"/>
    <lineage>
        <taxon>Bacteria</taxon>
        <taxon>Pseudomonadati</taxon>
        <taxon>Bacteroidota</taxon>
        <taxon>Cytophagia</taxon>
        <taxon>Cytophagales</taxon>
        <taxon>Roseivirgaceae</taxon>
        <taxon>Roseivirga</taxon>
    </lineage>
</organism>
<dbReference type="AlphaFoldDB" id="A0A150Y407"/>
<accession>A0A150Y407</accession>
<evidence type="ECO:0000259" key="8">
    <source>
        <dbReference type="Pfam" id="PF01425"/>
    </source>
</evidence>
<keyword evidence="4 7" id="KW-0547">Nucleotide-binding</keyword>
<dbReference type="PANTHER" id="PTHR11895:SF151">
    <property type="entry name" value="GLUTAMYL-TRNA(GLN) AMIDOTRANSFERASE SUBUNIT A"/>
    <property type="match status" value="1"/>
</dbReference>
<dbReference type="InterPro" id="IPR023631">
    <property type="entry name" value="Amidase_dom"/>
</dbReference>
<dbReference type="GO" id="GO:0005524">
    <property type="term" value="F:ATP binding"/>
    <property type="evidence" value="ECO:0007669"/>
    <property type="project" value="UniProtKB-KW"/>
</dbReference>
<feature type="active site" description="Acyl-ester intermediate" evidence="7">
    <location>
        <position position="175"/>
    </location>
</feature>
<evidence type="ECO:0000256" key="3">
    <source>
        <dbReference type="ARBA" id="ARBA00022598"/>
    </source>
</evidence>
<dbReference type="Pfam" id="PF01425">
    <property type="entry name" value="Amidase"/>
    <property type="match status" value="1"/>
</dbReference>
<keyword evidence="5 7" id="KW-0067">ATP-binding</keyword>
<dbReference type="EMBL" id="LRPB01000001">
    <property type="protein sequence ID" value="KYG85697.1"/>
    <property type="molecule type" value="Genomic_DNA"/>
</dbReference>
<gene>
    <name evidence="7 9" type="primary">gatA</name>
    <name evidence="9" type="ORF">AWW67_00170</name>
</gene>
<comment type="caution">
    <text evidence="9">The sequence shown here is derived from an EMBL/GenBank/DDBJ whole genome shotgun (WGS) entry which is preliminary data.</text>
</comment>
<dbReference type="InterPro" id="IPR036928">
    <property type="entry name" value="AS_sf"/>
</dbReference>
<sequence>MKSYHTLDEIQRDIRLEVTSCRALVEHYLRNIKSHSELNAFVEVYSAEALQKADIIDRKIKENKAGKLAGLIFGIKDLICYQDHKVSGASKILQNFESQFSATAVEKLLQEDAILIGRQNCDEFGMGSSNENSFYGPVKNALDHNKVAGGSSGGSAVAVQADMCQISLGTDTGGSVRQPAAFCGIVGLKPTYSRISRWGLLAYASSFDSIGIFSKSIEDNARVLEVIAGKDDKDSTSSSKAVPIYSQSLEQKNTYKVAYLQEALDTEALQPEIKAAFENQITELQKAGHTVEAVNFPLLDYILPTYYILTTAEVSSNLSRYDGIRYGHRSSEVTNLESLYKNSRTEGFEAEARRRIMLGTFVLSADYYDAYFTKAQKARKLIKEATEKILSEYDFIIIPTTPTTAFDLGEHSKSPIEVYMADLFTVQASISGLPAISVPVGKDDNGMPIGLQIISAAFQEAKLFAFSRNLIQNI</sequence>
<comment type="subunit">
    <text evidence="1 7">Heterotrimer of A, B and C subunits.</text>
</comment>
<evidence type="ECO:0000256" key="2">
    <source>
        <dbReference type="ARBA" id="ARBA00014428"/>
    </source>
</evidence>
<feature type="active site" description="Charge relay system" evidence="7">
    <location>
        <position position="76"/>
    </location>
</feature>
<name>A0A150Y407_9BACT</name>
<dbReference type="NCBIfam" id="TIGR00132">
    <property type="entry name" value="gatA"/>
    <property type="match status" value="1"/>
</dbReference>
<evidence type="ECO:0000256" key="7">
    <source>
        <dbReference type="HAMAP-Rule" id="MF_00120"/>
    </source>
</evidence>
<evidence type="ECO:0000313" key="10">
    <source>
        <dbReference type="Proteomes" id="UP000075663"/>
    </source>
</evidence>
<comment type="function">
    <text evidence="7">Allows the formation of correctly charged Gln-tRNA(Gln) through the transamidation of misacylated Glu-tRNA(Gln) in organisms which lack glutaminyl-tRNA synthetase. The reaction takes place in the presence of glutamine and ATP through an activated gamma-phospho-Glu-tRNA(Gln).</text>
</comment>
<dbReference type="STRING" id="1914963.AWW67_00170"/>
<dbReference type="Gene3D" id="3.90.1300.10">
    <property type="entry name" value="Amidase signature (AS) domain"/>
    <property type="match status" value="1"/>
</dbReference>
<protein>
    <recommendedName>
        <fullName evidence="2 7">Glutamyl-tRNA(Gln) amidotransferase subunit A</fullName>
        <shortName evidence="7">Glu-ADT subunit A</shortName>
        <ecNumber evidence="7">6.3.5.7</ecNumber>
    </recommendedName>
</protein>
<feature type="active site" description="Charge relay system" evidence="7">
    <location>
        <position position="151"/>
    </location>
</feature>
<dbReference type="InterPro" id="IPR004412">
    <property type="entry name" value="GatA"/>
</dbReference>
<evidence type="ECO:0000256" key="1">
    <source>
        <dbReference type="ARBA" id="ARBA00011123"/>
    </source>
</evidence>
<keyword evidence="3 7" id="KW-0436">Ligase</keyword>
<keyword evidence="6 7" id="KW-0648">Protein biosynthesis</keyword>
<dbReference type="InterPro" id="IPR000120">
    <property type="entry name" value="Amidase"/>
</dbReference>
<proteinExistence type="inferred from homology"/>